<proteinExistence type="predicted"/>
<organism evidence="1 2">
    <name type="scientific">Pistacia atlantica</name>
    <dbReference type="NCBI Taxonomy" id="434234"/>
    <lineage>
        <taxon>Eukaryota</taxon>
        <taxon>Viridiplantae</taxon>
        <taxon>Streptophyta</taxon>
        <taxon>Embryophyta</taxon>
        <taxon>Tracheophyta</taxon>
        <taxon>Spermatophyta</taxon>
        <taxon>Magnoliopsida</taxon>
        <taxon>eudicotyledons</taxon>
        <taxon>Gunneridae</taxon>
        <taxon>Pentapetalae</taxon>
        <taxon>rosids</taxon>
        <taxon>malvids</taxon>
        <taxon>Sapindales</taxon>
        <taxon>Anacardiaceae</taxon>
        <taxon>Pistacia</taxon>
    </lineage>
</organism>
<sequence length="37" mass="4253">MAEVVKKFFIASMFMWISPLAILFGFSHNLLPVKILL</sequence>
<evidence type="ECO:0000313" key="1">
    <source>
        <dbReference type="EMBL" id="KAJ0081606.1"/>
    </source>
</evidence>
<name>A0ACC1A5A3_9ROSI</name>
<keyword evidence="2" id="KW-1185">Reference proteome</keyword>
<reference evidence="2" key="1">
    <citation type="journal article" date="2023" name="G3 (Bethesda)">
        <title>Genome assembly and association tests identify interacting loci associated with vigor, precocity, and sex in interspecific pistachio rootstocks.</title>
        <authorList>
            <person name="Palmer W."/>
            <person name="Jacygrad E."/>
            <person name="Sagayaradj S."/>
            <person name="Cavanaugh K."/>
            <person name="Han R."/>
            <person name="Bertier L."/>
            <person name="Beede B."/>
            <person name="Kafkas S."/>
            <person name="Golino D."/>
            <person name="Preece J."/>
            <person name="Michelmore R."/>
        </authorList>
    </citation>
    <scope>NUCLEOTIDE SEQUENCE [LARGE SCALE GENOMIC DNA]</scope>
</reference>
<dbReference type="Proteomes" id="UP001164250">
    <property type="component" value="Chromosome 12"/>
</dbReference>
<accession>A0ACC1A5A3</accession>
<dbReference type="EMBL" id="CM047908">
    <property type="protein sequence ID" value="KAJ0081606.1"/>
    <property type="molecule type" value="Genomic_DNA"/>
</dbReference>
<evidence type="ECO:0000313" key="2">
    <source>
        <dbReference type="Proteomes" id="UP001164250"/>
    </source>
</evidence>
<protein>
    <submittedName>
        <fullName evidence="1">Uncharacterized protein</fullName>
    </submittedName>
</protein>
<comment type="caution">
    <text evidence="1">The sequence shown here is derived from an EMBL/GenBank/DDBJ whole genome shotgun (WGS) entry which is preliminary data.</text>
</comment>
<gene>
    <name evidence="1" type="ORF">Patl1_12141</name>
</gene>